<reference evidence="2" key="1">
    <citation type="submission" date="2024-04" db="UniProtKB">
        <authorList>
            <consortium name="EnsemblMetazoa"/>
        </authorList>
    </citation>
    <scope>IDENTIFICATION</scope>
    <source>
        <strain evidence="2">EBRO</strain>
    </source>
</reference>
<organism evidence="2 3">
    <name type="scientific">Anopheles atroparvus</name>
    <name type="common">European mosquito</name>
    <dbReference type="NCBI Taxonomy" id="41427"/>
    <lineage>
        <taxon>Eukaryota</taxon>
        <taxon>Metazoa</taxon>
        <taxon>Ecdysozoa</taxon>
        <taxon>Arthropoda</taxon>
        <taxon>Hexapoda</taxon>
        <taxon>Insecta</taxon>
        <taxon>Pterygota</taxon>
        <taxon>Neoptera</taxon>
        <taxon>Endopterygota</taxon>
        <taxon>Diptera</taxon>
        <taxon>Nematocera</taxon>
        <taxon>Culicoidea</taxon>
        <taxon>Culicidae</taxon>
        <taxon>Anophelinae</taxon>
        <taxon>Anopheles</taxon>
    </lineage>
</organism>
<proteinExistence type="predicted"/>
<evidence type="ECO:0000313" key="3">
    <source>
        <dbReference type="Proteomes" id="UP000075880"/>
    </source>
</evidence>
<protein>
    <submittedName>
        <fullName evidence="2">Uncharacterized protein</fullName>
    </submittedName>
</protein>
<evidence type="ECO:0000313" key="2">
    <source>
        <dbReference type="EnsemblMetazoa" id="ENSAATROPP006279"/>
    </source>
</evidence>
<name>A0AAG5D603_ANOAO</name>
<evidence type="ECO:0000256" key="1">
    <source>
        <dbReference type="SAM" id="MobiDB-lite"/>
    </source>
</evidence>
<feature type="region of interest" description="Disordered" evidence="1">
    <location>
        <begin position="23"/>
        <end position="45"/>
    </location>
</feature>
<dbReference type="AlphaFoldDB" id="A0AAG5D603"/>
<dbReference type="Proteomes" id="UP000075880">
    <property type="component" value="Unassembled WGS sequence"/>
</dbReference>
<dbReference type="EnsemblMetazoa" id="ENSAATROPT006980">
    <property type="protein sequence ID" value="ENSAATROPP006279"/>
    <property type="gene ID" value="ENSAATROPG005685"/>
</dbReference>
<keyword evidence="3" id="KW-1185">Reference proteome</keyword>
<accession>A0AAG5D603</accession>
<sequence>MYDVSLQIESDRHGELDSIVPEHRRKHKHRHHHHHHRHCKKKRHKRRKILVHDLDDQSVKVIDPDDLPQRARW</sequence>